<keyword evidence="1" id="KW-1133">Transmembrane helix</keyword>
<feature type="transmembrane region" description="Helical" evidence="1">
    <location>
        <begin position="241"/>
        <end position="259"/>
    </location>
</feature>
<evidence type="ECO:0000256" key="1">
    <source>
        <dbReference type="SAM" id="Phobius"/>
    </source>
</evidence>
<feature type="transmembrane region" description="Helical" evidence="1">
    <location>
        <begin position="129"/>
        <end position="146"/>
    </location>
</feature>
<feature type="transmembrane region" description="Helical" evidence="1">
    <location>
        <begin position="51"/>
        <end position="68"/>
    </location>
</feature>
<sequence>MYTNEDLYLAVNAGIFKKEDVDEFRLYIAKDANTNSVDEENFRLISGFNDIFVSISALVLLISSWWLTSQIAPVFGFLIAASISWFLSEFFILKKKLALPAIILLASFVVNISIFSGLALSAYGINNEYIKIVLLCIGAIAAWLHWIKFKVPITVAAGIGSIVVCIFVILAQLETIKNLINLLIFVCGLLTFAIAMIWDGQDPNRKTRKSDVAFWLHLLAAPLVVHPVFAAIGILDGEASIIGIVLVIVMYIVLAAISISVDRRALMVSSLIYVIYAFNQLFNSFGMINSGLAMSGIFISSVLLLLSAFWQKSRLALLQVVPNSVVKRLPPAI</sequence>
<feature type="transmembrane region" description="Helical" evidence="1">
    <location>
        <begin position="74"/>
        <end position="92"/>
    </location>
</feature>
<feature type="transmembrane region" description="Helical" evidence="1">
    <location>
        <begin position="99"/>
        <end position="123"/>
    </location>
</feature>
<reference evidence="2 3" key="1">
    <citation type="submission" date="2018-11" db="EMBL/GenBank/DDBJ databases">
        <title>Genomic Encyclopedia of Type Strains, Phase IV (KMG-IV): sequencing the most valuable type-strain genomes for metagenomic binning, comparative biology and taxonomic classification.</title>
        <authorList>
            <person name="Goeker M."/>
        </authorList>
    </citation>
    <scope>NUCLEOTIDE SEQUENCE [LARGE SCALE GENOMIC DNA]</scope>
    <source>
        <strain evidence="2 3">DSM 100316</strain>
    </source>
</reference>
<name>A0A3N2DE64_9GAMM</name>
<dbReference type="Proteomes" id="UP000275394">
    <property type="component" value="Unassembled WGS sequence"/>
</dbReference>
<evidence type="ECO:0000313" key="2">
    <source>
        <dbReference type="EMBL" id="ROR98012.1"/>
    </source>
</evidence>
<feature type="transmembrane region" description="Helical" evidence="1">
    <location>
        <begin position="153"/>
        <end position="173"/>
    </location>
</feature>
<evidence type="ECO:0008006" key="4">
    <source>
        <dbReference type="Google" id="ProtNLM"/>
    </source>
</evidence>
<feature type="transmembrane region" description="Helical" evidence="1">
    <location>
        <begin position="212"/>
        <end position="235"/>
    </location>
</feature>
<organism evidence="2 3">
    <name type="scientific">Sinobacterium caligoides</name>
    <dbReference type="NCBI Taxonomy" id="933926"/>
    <lineage>
        <taxon>Bacteria</taxon>
        <taxon>Pseudomonadati</taxon>
        <taxon>Pseudomonadota</taxon>
        <taxon>Gammaproteobacteria</taxon>
        <taxon>Cellvibrionales</taxon>
        <taxon>Spongiibacteraceae</taxon>
        <taxon>Sinobacterium</taxon>
    </lineage>
</organism>
<dbReference type="AlphaFoldDB" id="A0A3N2DE64"/>
<keyword evidence="3" id="KW-1185">Reference proteome</keyword>
<accession>A0A3N2DE64</accession>
<evidence type="ECO:0000313" key="3">
    <source>
        <dbReference type="Proteomes" id="UP000275394"/>
    </source>
</evidence>
<proteinExistence type="predicted"/>
<dbReference type="RefSeq" id="WP_123714003.1">
    <property type="nucleotide sequence ID" value="NZ_RKHR01000008.1"/>
</dbReference>
<dbReference type="EMBL" id="RKHR01000008">
    <property type="protein sequence ID" value="ROR98012.1"/>
    <property type="molecule type" value="Genomic_DNA"/>
</dbReference>
<keyword evidence="1" id="KW-0472">Membrane</keyword>
<comment type="caution">
    <text evidence="2">The sequence shown here is derived from an EMBL/GenBank/DDBJ whole genome shotgun (WGS) entry which is preliminary data.</text>
</comment>
<feature type="transmembrane region" description="Helical" evidence="1">
    <location>
        <begin position="288"/>
        <end position="310"/>
    </location>
</feature>
<gene>
    <name evidence="2" type="ORF">EDC56_3683</name>
</gene>
<feature type="transmembrane region" description="Helical" evidence="1">
    <location>
        <begin position="179"/>
        <end position="200"/>
    </location>
</feature>
<keyword evidence="1" id="KW-0812">Transmembrane</keyword>
<dbReference type="OrthoDB" id="9770600at2"/>
<protein>
    <recommendedName>
        <fullName evidence="4">Membrane protein DUF2157</fullName>
    </recommendedName>
</protein>